<dbReference type="InterPro" id="IPR011256">
    <property type="entry name" value="Reg_factor_effector_dom_sf"/>
</dbReference>
<comment type="caution">
    <text evidence="3">The sequence shown here is derived from an EMBL/GenBank/DDBJ whole genome shotgun (WGS) entry which is preliminary data.</text>
</comment>
<feature type="domain" description="GyrI-like small molecule binding" evidence="2">
    <location>
        <begin position="36"/>
        <end position="122"/>
    </location>
</feature>
<dbReference type="SUPFAM" id="SSF55136">
    <property type="entry name" value="Probable bacterial effector-binding domain"/>
    <property type="match status" value="1"/>
</dbReference>
<gene>
    <name evidence="3" type="ORF">EHQ58_12415</name>
</gene>
<evidence type="ECO:0000259" key="2">
    <source>
        <dbReference type="Pfam" id="PF06445"/>
    </source>
</evidence>
<feature type="transmembrane region" description="Helical" evidence="1">
    <location>
        <begin position="7"/>
        <end position="29"/>
    </location>
</feature>
<dbReference type="PANTHER" id="PTHR15949">
    <property type="entry name" value="TESTIS-EXPRESSED PROTEIN 264"/>
    <property type="match status" value="1"/>
</dbReference>
<dbReference type="AlphaFoldDB" id="A0A4R9JY70"/>
<keyword evidence="4" id="KW-1185">Reference proteome</keyword>
<accession>A0A4R9JY70</accession>
<name>A0A4R9JY70_9LEPT</name>
<keyword evidence="1" id="KW-0812">Transmembrane</keyword>
<evidence type="ECO:0000313" key="3">
    <source>
        <dbReference type="EMBL" id="TGL58177.1"/>
    </source>
</evidence>
<dbReference type="Gene3D" id="3.20.80.10">
    <property type="entry name" value="Regulatory factor, effector binding domain"/>
    <property type="match status" value="1"/>
</dbReference>
<sequence>MSKNRLVIAGFSLMILIVFGFFVWSGGFFTPVISEVSEGPMIFIGIAHKGPYENISPKFKEASEKANSLNIETEPMAGIYFDDPSMELAENLRSYAGFITTQENSEKLQAKFPEFRTILIPKQIVLKAEFPNKGFVSMILAIKKIYPKFGEYFAEKKIVMPKSDRDSEKNYAMEIYNKDNIEIFMTIPK</sequence>
<organism evidence="3 4">
    <name type="scientific">Leptospira ognonensis</name>
    <dbReference type="NCBI Taxonomy" id="2484945"/>
    <lineage>
        <taxon>Bacteria</taxon>
        <taxon>Pseudomonadati</taxon>
        <taxon>Spirochaetota</taxon>
        <taxon>Spirochaetia</taxon>
        <taxon>Leptospirales</taxon>
        <taxon>Leptospiraceae</taxon>
        <taxon>Leptospira</taxon>
    </lineage>
</organism>
<reference evidence="3" key="1">
    <citation type="journal article" date="2019" name="PLoS Negl. Trop. Dis.">
        <title>Revisiting the worldwide diversity of Leptospira species in the environment.</title>
        <authorList>
            <person name="Vincent A.T."/>
            <person name="Schiettekatte O."/>
            <person name="Bourhy P."/>
            <person name="Veyrier F.J."/>
            <person name="Picardeau M."/>
        </authorList>
    </citation>
    <scope>NUCLEOTIDE SEQUENCE [LARGE SCALE GENOMIC DNA]</scope>
    <source>
        <strain evidence="3">201702476</strain>
    </source>
</reference>
<dbReference type="Pfam" id="PF06445">
    <property type="entry name" value="GyrI-like"/>
    <property type="match status" value="1"/>
</dbReference>
<evidence type="ECO:0000313" key="4">
    <source>
        <dbReference type="Proteomes" id="UP000297693"/>
    </source>
</evidence>
<dbReference type="Proteomes" id="UP000297693">
    <property type="component" value="Unassembled WGS sequence"/>
</dbReference>
<keyword evidence="1" id="KW-1133">Transmembrane helix</keyword>
<evidence type="ECO:0000256" key="1">
    <source>
        <dbReference type="SAM" id="Phobius"/>
    </source>
</evidence>
<proteinExistence type="predicted"/>
<dbReference type="PANTHER" id="PTHR15949:SF3">
    <property type="entry name" value="TESTIS-EXPRESSED PROTEIN 264"/>
    <property type="match status" value="1"/>
</dbReference>
<keyword evidence="1" id="KW-0472">Membrane</keyword>
<dbReference type="OrthoDB" id="328461at2"/>
<dbReference type="RefSeq" id="WP_135624195.1">
    <property type="nucleotide sequence ID" value="NZ_RQGD01000034.1"/>
</dbReference>
<dbReference type="InterPro" id="IPR029442">
    <property type="entry name" value="GyrI-like"/>
</dbReference>
<protein>
    <recommendedName>
        <fullName evidence="2">GyrI-like small molecule binding domain-containing protein</fullName>
    </recommendedName>
</protein>
<dbReference type="EMBL" id="RQGD01000034">
    <property type="protein sequence ID" value="TGL58177.1"/>
    <property type="molecule type" value="Genomic_DNA"/>
</dbReference>